<name>A0A382J2F7_9ZZZZ</name>
<evidence type="ECO:0000256" key="1">
    <source>
        <dbReference type="ARBA" id="ARBA00001968"/>
    </source>
</evidence>
<dbReference type="HAMAP" id="MF_00528">
    <property type="entry name" value="Maf"/>
    <property type="match status" value="1"/>
</dbReference>
<proteinExistence type="inferred from homology"/>
<comment type="cofactor">
    <cofactor evidence="1">
        <name>a divalent metal cation</name>
        <dbReference type="ChEBI" id="CHEBI:60240"/>
    </cofactor>
</comment>
<dbReference type="GO" id="GO:0047429">
    <property type="term" value="F:nucleoside triphosphate diphosphatase activity"/>
    <property type="evidence" value="ECO:0007669"/>
    <property type="project" value="InterPro"/>
</dbReference>
<reference evidence="3" key="1">
    <citation type="submission" date="2018-05" db="EMBL/GenBank/DDBJ databases">
        <authorList>
            <person name="Lanie J.A."/>
            <person name="Ng W.-L."/>
            <person name="Kazmierczak K.M."/>
            <person name="Andrzejewski T.M."/>
            <person name="Davidsen T.M."/>
            <person name="Wayne K.J."/>
            <person name="Tettelin H."/>
            <person name="Glass J.I."/>
            <person name="Rusch D."/>
            <person name="Podicherti R."/>
            <person name="Tsui H.-C.T."/>
            <person name="Winkler M.E."/>
        </authorList>
    </citation>
    <scope>NUCLEOTIDE SEQUENCE</scope>
</reference>
<gene>
    <name evidence="3" type="ORF">METZ01_LOCUS259074</name>
</gene>
<dbReference type="Gene3D" id="3.90.950.10">
    <property type="match status" value="1"/>
</dbReference>
<dbReference type="PIRSF" id="PIRSF006305">
    <property type="entry name" value="Maf"/>
    <property type="match status" value="1"/>
</dbReference>
<dbReference type="SUPFAM" id="SSF52972">
    <property type="entry name" value="ITPase-like"/>
    <property type="match status" value="1"/>
</dbReference>
<evidence type="ECO:0000313" key="3">
    <source>
        <dbReference type="EMBL" id="SVC06220.1"/>
    </source>
</evidence>
<dbReference type="PANTHER" id="PTHR43213:SF5">
    <property type="entry name" value="BIFUNCTIONAL DTTP_UTP PYROPHOSPHATASE_METHYLTRANSFERASE PROTEIN-RELATED"/>
    <property type="match status" value="1"/>
</dbReference>
<dbReference type="PANTHER" id="PTHR43213">
    <property type="entry name" value="BIFUNCTIONAL DTTP/UTP PYROPHOSPHATASE/METHYLTRANSFERASE PROTEIN-RELATED"/>
    <property type="match status" value="1"/>
</dbReference>
<sequence>MIRSQSLPIILASQSPRRIQLLGEITDEFQVIPSEVEEVFSGDRTPGDNAVAIAREKAQWVADRNPDHCVLGADTIVVLNDEIIGKPEDEEQAYKILKRLSGKIHRVITGVALVGDDVLEEACVSTVSIKPLTNQEIYSYIQSGEPMDKAGAYAIQGKGAFLVKAYEGSFSNIVGLPLETVRKLLNLAEFKNLSPSKKTGMKELKKLYLTIKNIFRKS</sequence>
<accession>A0A382J2F7</accession>
<protein>
    <submittedName>
        <fullName evidence="3">Uncharacterized protein</fullName>
    </submittedName>
</protein>
<organism evidence="3">
    <name type="scientific">marine metagenome</name>
    <dbReference type="NCBI Taxonomy" id="408172"/>
    <lineage>
        <taxon>unclassified sequences</taxon>
        <taxon>metagenomes</taxon>
        <taxon>ecological metagenomes</taxon>
    </lineage>
</organism>
<dbReference type="EMBL" id="UINC01071372">
    <property type="protein sequence ID" value="SVC06220.1"/>
    <property type="molecule type" value="Genomic_DNA"/>
</dbReference>
<dbReference type="NCBIfam" id="TIGR00172">
    <property type="entry name" value="maf"/>
    <property type="match status" value="1"/>
</dbReference>
<dbReference type="InterPro" id="IPR029001">
    <property type="entry name" value="ITPase-like_fam"/>
</dbReference>
<dbReference type="Pfam" id="PF02545">
    <property type="entry name" value="Maf"/>
    <property type="match status" value="1"/>
</dbReference>
<dbReference type="AlphaFoldDB" id="A0A382J2F7"/>
<evidence type="ECO:0000256" key="2">
    <source>
        <dbReference type="ARBA" id="ARBA00022801"/>
    </source>
</evidence>
<keyword evidence="2" id="KW-0378">Hydrolase</keyword>
<dbReference type="CDD" id="cd00555">
    <property type="entry name" value="Maf"/>
    <property type="match status" value="1"/>
</dbReference>
<dbReference type="InterPro" id="IPR003697">
    <property type="entry name" value="Maf-like"/>
</dbReference>